<dbReference type="EnsemblMetazoa" id="XM_008185334.3">
    <property type="protein sequence ID" value="XP_008183556.2"/>
    <property type="gene ID" value="LOC100166166"/>
</dbReference>
<accession>A0A8R2F8S9</accession>
<dbReference type="RefSeq" id="XP_008183556.2">
    <property type="nucleotide sequence ID" value="XM_008185334.3"/>
</dbReference>
<dbReference type="OrthoDB" id="37886at2759"/>
<dbReference type="GO" id="GO:0005886">
    <property type="term" value="C:plasma membrane"/>
    <property type="evidence" value="ECO:0007669"/>
    <property type="project" value="TreeGrafter"/>
</dbReference>
<reference evidence="7" key="2">
    <citation type="submission" date="2022-06" db="UniProtKB">
        <authorList>
            <consortium name="EnsemblMetazoa"/>
        </authorList>
    </citation>
    <scope>IDENTIFICATION</scope>
</reference>
<comment type="similarity">
    <text evidence="1">Belongs to the annexin family.</text>
</comment>
<evidence type="ECO:0000256" key="5">
    <source>
        <dbReference type="ARBA" id="ARBA00023302"/>
    </source>
</evidence>
<dbReference type="InterPro" id="IPR001464">
    <property type="entry name" value="Annexin"/>
</dbReference>
<name>A0A8R2F8S9_ACYPI</name>
<evidence type="ECO:0000256" key="6">
    <source>
        <dbReference type="SAM" id="Phobius"/>
    </source>
</evidence>
<reference evidence="8" key="1">
    <citation type="submission" date="2010-06" db="EMBL/GenBank/DDBJ databases">
        <authorList>
            <person name="Jiang H."/>
            <person name="Abraham K."/>
            <person name="Ali S."/>
            <person name="Alsbrooks S.L."/>
            <person name="Anim B.N."/>
            <person name="Anosike U.S."/>
            <person name="Attaway T."/>
            <person name="Bandaranaike D.P."/>
            <person name="Battles P.K."/>
            <person name="Bell S.N."/>
            <person name="Bell A.V."/>
            <person name="Beltran B."/>
            <person name="Bickham C."/>
            <person name="Bustamante Y."/>
            <person name="Caleb T."/>
            <person name="Canada A."/>
            <person name="Cardenas V."/>
            <person name="Carter K."/>
            <person name="Chacko J."/>
            <person name="Chandrabose M.N."/>
            <person name="Chavez D."/>
            <person name="Chavez A."/>
            <person name="Chen L."/>
            <person name="Chu H.-S."/>
            <person name="Claassen K.J."/>
            <person name="Cockrell R."/>
            <person name="Collins M."/>
            <person name="Cooper J.A."/>
            <person name="Cree A."/>
            <person name="Curry S.M."/>
            <person name="Da Y."/>
            <person name="Dao M.D."/>
            <person name="Das B."/>
            <person name="Davila M.-L."/>
            <person name="Davy-Carroll L."/>
            <person name="Denson S."/>
            <person name="Dinh H."/>
            <person name="Ebong V.E."/>
            <person name="Edwards J.R."/>
            <person name="Egan A."/>
            <person name="El-Daye J."/>
            <person name="Escobedo L."/>
            <person name="Fernandez S."/>
            <person name="Fernando P.R."/>
            <person name="Flagg N."/>
            <person name="Forbes L.D."/>
            <person name="Fowler R.G."/>
            <person name="Fu Q."/>
            <person name="Gabisi R.A."/>
            <person name="Ganer J."/>
            <person name="Garbino Pronczuk A."/>
            <person name="Garcia R.M."/>
            <person name="Garner T."/>
            <person name="Garrett T.E."/>
            <person name="Gonzalez D.A."/>
            <person name="Hamid H."/>
            <person name="Hawkins E.S."/>
            <person name="Hirani K."/>
            <person name="Hogues M.E."/>
            <person name="Hollins B."/>
            <person name="Hsiao C.-H."/>
            <person name="Jabil R."/>
            <person name="James M.L."/>
            <person name="Jhangiani S.N."/>
            <person name="Johnson B."/>
            <person name="Johnson Q."/>
            <person name="Joshi V."/>
            <person name="Kalu J.B."/>
            <person name="Kam C."/>
            <person name="Kashfia A."/>
            <person name="Keebler J."/>
            <person name="Kisamo H."/>
            <person name="Kovar C.L."/>
            <person name="Lago L.A."/>
            <person name="Lai C.-Y."/>
            <person name="Laidlaw J."/>
            <person name="Lara F."/>
            <person name="Le T.-K."/>
            <person name="Lee S.L."/>
            <person name="Legall F.H."/>
            <person name="Lemon S.J."/>
            <person name="Lewis L.R."/>
            <person name="Li B."/>
            <person name="Liu Y."/>
            <person name="Liu Y.-S."/>
            <person name="Lopez J."/>
            <person name="Lozado R.J."/>
            <person name="Lu J."/>
            <person name="Madu R.C."/>
            <person name="Maheshwari M."/>
            <person name="Maheshwari R."/>
            <person name="Malloy K."/>
            <person name="Martinez E."/>
            <person name="Mathew T."/>
            <person name="Mercado I.C."/>
            <person name="Mercado C."/>
            <person name="Meyer B."/>
            <person name="Montgomery K."/>
            <person name="Morgan M.B."/>
            <person name="Munidasa M."/>
            <person name="Nazareth L.V."/>
            <person name="Nelson J."/>
            <person name="Ng B.M."/>
            <person name="Nguyen N.B."/>
            <person name="Nguyen P.Q."/>
            <person name="Nguyen T."/>
            <person name="Obregon M."/>
            <person name="Okwuonu G.O."/>
            <person name="Onwere C.G."/>
            <person name="Orozco G."/>
            <person name="Parra A."/>
            <person name="Patel S."/>
            <person name="Patil S."/>
            <person name="Perez A."/>
            <person name="Perez Y."/>
            <person name="Pham C."/>
            <person name="Primus E.L."/>
            <person name="Pu L.-L."/>
            <person name="Puazo M."/>
            <person name="Qin X."/>
            <person name="Quiroz J.B."/>
            <person name="Reese J."/>
            <person name="Richards S."/>
            <person name="Rives C.M."/>
            <person name="Robberts R."/>
            <person name="Ruiz S.J."/>
            <person name="Ruiz M.J."/>
            <person name="Santibanez J."/>
            <person name="Schneider B.W."/>
            <person name="Sisson I."/>
            <person name="Smith M."/>
            <person name="Sodergren E."/>
            <person name="Song X.-Z."/>
            <person name="Song B.B."/>
            <person name="Summersgill H."/>
            <person name="Thelus R."/>
            <person name="Thornton R.D."/>
            <person name="Trejos Z.Y."/>
            <person name="Usmani K."/>
            <person name="Vattathil S."/>
            <person name="Villasana D."/>
            <person name="Walker D.L."/>
            <person name="Wang S."/>
            <person name="Wang K."/>
            <person name="White C.S."/>
            <person name="Williams A.C."/>
            <person name="Williamson J."/>
            <person name="Wilson K."/>
            <person name="Woghiren I.O."/>
            <person name="Woodworth J.R."/>
            <person name="Worley K.C."/>
            <person name="Wright R.A."/>
            <person name="Wu W."/>
            <person name="Young L."/>
            <person name="Zhang L."/>
            <person name="Zhang J."/>
            <person name="Zhu Y."/>
            <person name="Muzny D.M."/>
            <person name="Weinstock G."/>
            <person name="Gibbs R.A."/>
        </authorList>
    </citation>
    <scope>NUCLEOTIDE SEQUENCE [LARGE SCALE GENOMIC DNA]</scope>
    <source>
        <strain evidence="8">LSR1</strain>
    </source>
</reference>
<keyword evidence="5" id="KW-0111">Calcium/phospholipid-binding</keyword>
<dbReference type="GO" id="GO:0005634">
    <property type="term" value="C:nucleus"/>
    <property type="evidence" value="ECO:0007669"/>
    <property type="project" value="TreeGrafter"/>
</dbReference>
<keyword evidence="3" id="KW-0106">Calcium</keyword>
<evidence type="ECO:0000256" key="1">
    <source>
        <dbReference type="ARBA" id="ARBA00007831"/>
    </source>
</evidence>
<keyword evidence="6" id="KW-0812">Transmembrane</keyword>
<dbReference type="PROSITE" id="PS51897">
    <property type="entry name" value="ANNEXIN_2"/>
    <property type="match status" value="3"/>
</dbReference>
<dbReference type="GO" id="GO:0001786">
    <property type="term" value="F:phosphatidylserine binding"/>
    <property type="evidence" value="ECO:0007669"/>
    <property type="project" value="TreeGrafter"/>
</dbReference>
<dbReference type="KEGG" id="api:100166166"/>
<dbReference type="PANTHER" id="PTHR10502">
    <property type="entry name" value="ANNEXIN"/>
    <property type="match status" value="1"/>
</dbReference>
<evidence type="ECO:0000313" key="8">
    <source>
        <dbReference type="Proteomes" id="UP000007819"/>
    </source>
</evidence>
<organism evidence="7 8">
    <name type="scientific">Acyrthosiphon pisum</name>
    <name type="common">Pea aphid</name>
    <dbReference type="NCBI Taxonomy" id="7029"/>
    <lineage>
        <taxon>Eukaryota</taxon>
        <taxon>Metazoa</taxon>
        <taxon>Ecdysozoa</taxon>
        <taxon>Arthropoda</taxon>
        <taxon>Hexapoda</taxon>
        <taxon>Insecta</taxon>
        <taxon>Pterygota</taxon>
        <taxon>Neoptera</taxon>
        <taxon>Paraneoptera</taxon>
        <taxon>Hemiptera</taxon>
        <taxon>Sternorrhyncha</taxon>
        <taxon>Aphidomorpha</taxon>
        <taxon>Aphidoidea</taxon>
        <taxon>Aphididae</taxon>
        <taxon>Macrosiphini</taxon>
        <taxon>Acyrthosiphon</taxon>
    </lineage>
</organism>
<dbReference type="InterPro" id="IPR018502">
    <property type="entry name" value="Annexin_repeat"/>
</dbReference>
<evidence type="ECO:0008006" key="9">
    <source>
        <dbReference type="Google" id="ProtNLM"/>
    </source>
</evidence>
<dbReference type="PRINTS" id="PR00196">
    <property type="entry name" value="ANNEXIN"/>
</dbReference>
<keyword evidence="6" id="KW-0472">Membrane</keyword>
<keyword evidence="4" id="KW-0041">Annexin</keyword>
<keyword evidence="2" id="KW-0677">Repeat</keyword>
<dbReference type="Gene3D" id="1.10.220.10">
    <property type="entry name" value="Annexin"/>
    <property type="match status" value="4"/>
</dbReference>
<evidence type="ECO:0000256" key="3">
    <source>
        <dbReference type="ARBA" id="ARBA00022837"/>
    </source>
</evidence>
<dbReference type="InterPro" id="IPR037104">
    <property type="entry name" value="Annexin_sf"/>
</dbReference>
<feature type="transmembrane region" description="Helical" evidence="6">
    <location>
        <begin position="6"/>
        <end position="34"/>
    </location>
</feature>
<evidence type="ECO:0000256" key="2">
    <source>
        <dbReference type="ARBA" id="ARBA00022737"/>
    </source>
</evidence>
<dbReference type="AlphaFoldDB" id="A0A8R2F8S9"/>
<dbReference type="SUPFAM" id="SSF47874">
    <property type="entry name" value="Annexin"/>
    <property type="match status" value="1"/>
</dbReference>
<dbReference type="Pfam" id="PF00191">
    <property type="entry name" value="Annexin"/>
    <property type="match status" value="4"/>
</dbReference>
<dbReference type="GO" id="GO:0005544">
    <property type="term" value="F:calcium-dependent phospholipid binding"/>
    <property type="evidence" value="ECO:0007669"/>
    <property type="project" value="UniProtKB-KW"/>
</dbReference>
<dbReference type="GO" id="GO:0005737">
    <property type="term" value="C:cytoplasm"/>
    <property type="evidence" value="ECO:0007669"/>
    <property type="project" value="TreeGrafter"/>
</dbReference>
<keyword evidence="8" id="KW-1185">Reference proteome</keyword>
<dbReference type="PANTHER" id="PTHR10502:SF102">
    <property type="entry name" value="ANNEXIN B11"/>
    <property type="match status" value="1"/>
</dbReference>
<proteinExistence type="inferred from homology"/>
<dbReference type="SMART" id="SM00335">
    <property type="entry name" value="ANX"/>
    <property type="match status" value="4"/>
</dbReference>
<dbReference type="GO" id="GO:0005509">
    <property type="term" value="F:calcium ion binding"/>
    <property type="evidence" value="ECO:0007669"/>
    <property type="project" value="InterPro"/>
</dbReference>
<dbReference type="FunFam" id="1.10.220.10:FF:000002">
    <property type="entry name" value="Annexin"/>
    <property type="match status" value="1"/>
</dbReference>
<protein>
    <recommendedName>
        <fullName evidence="9">Annexin</fullName>
    </recommendedName>
</protein>
<keyword evidence="6" id="KW-1133">Transmembrane helix</keyword>
<dbReference type="GO" id="GO:0012506">
    <property type="term" value="C:vesicle membrane"/>
    <property type="evidence" value="ECO:0007669"/>
    <property type="project" value="TreeGrafter"/>
</dbReference>
<sequence length="378" mass="44003">MSIGSTYYIVIIALSLLIHYPTYYLISFVFCGYFTSRSGIKIYNSKNLYLNMNHPEESPNNQLSNPTVRPVNPFDPRWDAQLLHRAMDWTHEYTIQIIEVLANRVYSQRQEIAIQFKSMFGKDLISELIMQLDGYYNMRKIILGLMTPTCEFLAKEVHDALTSPIDEKIIIEIICTASNAEFNNIKMAYNNLFGNDLEKELMEKKSGSFRRLLVSLFQGRRNENTFVDVASTQADAQNLLQAYELQSGTDDSTFNMILCSRSFCQLQQVFLEYRRLTGKDFEDVINSEEFVNIRLVVQTVRDKIAYFANQLMFASRPCFGYDERPLLRIIATRWEMDMVEIKNAYMSMYGISLADDIGDDFTLCEYKRSLKVLVRDRK</sequence>
<dbReference type="GeneID" id="100166166"/>
<dbReference type="Proteomes" id="UP000007819">
    <property type="component" value="Chromosome X"/>
</dbReference>
<evidence type="ECO:0000256" key="4">
    <source>
        <dbReference type="ARBA" id="ARBA00023216"/>
    </source>
</evidence>
<evidence type="ECO:0000313" key="7">
    <source>
        <dbReference type="EnsemblMetazoa" id="XP_008183556.2"/>
    </source>
</evidence>